<comment type="caution">
    <text evidence="1">The sequence shown here is derived from an EMBL/GenBank/DDBJ whole genome shotgun (WGS) entry which is preliminary data.</text>
</comment>
<name>A0A939QHE3_9MICO</name>
<organism evidence="1 2">
    <name type="scientific">Microbacterium stercoris</name>
    <dbReference type="NCBI Taxonomy" id="2820289"/>
    <lineage>
        <taxon>Bacteria</taxon>
        <taxon>Bacillati</taxon>
        <taxon>Actinomycetota</taxon>
        <taxon>Actinomycetes</taxon>
        <taxon>Micrococcales</taxon>
        <taxon>Microbacteriaceae</taxon>
        <taxon>Microbacterium</taxon>
    </lineage>
</organism>
<dbReference type="EMBL" id="JAGFOA010000002">
    <property type="protein sequence ID" value="MBO3662977.1"/>
    <property type="molecule type" value="Genomic_DNA"/>
</dbReference>
<dbReference type="InterPro" id="IPR011990">
    <property type="entry name" value="TPR-like_helical_dom_sf"/>
</dbReference>
<sequence length="379" mass="41976">MTDIELVPELSLPEDPAPRCSNRDLREEWDAAEARAYFAAAVTVLPHSERARGILQRLEDLLDDAVADESVESSAARRVLIVDLTEYLEERRGRSRPEAARLSELRWKMSSIEPVVAEDDPALERRRTEEAMLRGGDPAQRDGVIEELRERADVHGSLQAPDHLTITRALRLACLLRLRGTSEDLVEAHRLVDAAIHWRTRQHGAEHPLTLGARVAAVRNVLEPLEARRDEGPLGLGHADGVREAFELASSLFATSSRVLGEHHPIAVSALLCIARAARLGDRPVEARLHAERALALSAGRDERAESGVPAILRFLIAESEALGHPLLMRPRGAWPSRTRDPRIVRAIALLDEAQAAILHRSSLAPWSVRIQRLRAALV</sequence>
<gene>
    <name evidence="1" type="ORF">J5V96_05565</name>
</gene>
<dbReference type="RefSeq" id="WP_208501500.1">
    <property type="nucleotide sequence ID" value="NZ_JAGFOA010000002.1"/>
</dbReference>
<keyword evidence="2" id="KW-1185">Reference proteome</keyword>
<reference evidence="1" key="1">
    <citation type="submission" date="2021-03" db="EMBL/GenBank/DDBJ databases">
        <title>Microbacterium sp. nov., a novel actinobacterium isolated from cow dung.</title>
        <authorList>
            <person name="Zhang L."/>
        </authorList>
    </citation>
    <scope>NUCLEOTIDE SEQUENCE</scope>
    <source>
        <strain evidence="1">NEAU-LLB</strain>
    </source>
</reference>
<proteinExistence type="predicted"/>
<protein>
    <recommendedName>
        <fullName evidence="3">Tetratricopeptide repeat protein</fullName>
    </recommendedName>
</protein>
<dbReference type="Proteomes" id="UP000680132">
    <property type="component" value="Unassembled WGS sequence"/>
</dbReference>
<dbReference type="AlphaFoldDB" id="A0A939QHE3"/>
<evidence type="ECO:0000313" key="2">
    <source>
        <dbReference type="Proteomes" id="UP000680132"/>
    </source>
</evidence>
<evidence type="ECO:0008006" key="3">
    <source>
        <dbReference type="Google" id="ProtNLM"/>
    </source>
</evidence>
<evidence type="ECO:0000313" key="1">
    <source>
        <dbReference type="EMBL" id="MBO3662977.1"/>
    </source>
</evidence>
<dbReference type="Gene3D" id="1.25.40.10">
    <property type="entry name" value="Tetratricopeptide repeat domain"/>
    <property type="match status" value="1"/>
</dbReference>
<accession>A0A939QHE3</accession>